<feature type="compositionally biased region" description="Acidic residues" evidence="1">
    <location>
        <begin position="85"/>
        <end position="95"/>
    </location>
</feature>
<reference evidence="3 4" key="1">
    <citation type="submission" date="2025-04" db="UniProtKB">
        <authorList>
            <consortium name="RefSeq"/>
        </authorList>
    </citation>
    <scope>IDENTIFICATION</scope>
</reference>
<keyword evidence="2" id="KW-1185">Reference proteome</keyword>
<dbReference type="Proteomes" id="UP000504607">
    <property type="component" value="Chromosome 2"/>
</dbReference>
<evidence type="ECO:0000256" key="1">
    <source>
        <dbReference type="SAM" id="MobiDB-lite"/>
    </source>
</evidence>
<dbReference type="RefSeq" id="XP_029118857.1">
    <property type="nucleotide sequence ID" value="XM_029263024.1"/>
</dbReference>
<evidence type="ECO:0000313" key="2">
    <source>
        <dbReference type="Proteomes" id="UP000504607"/>
    </source>
</evidence>
<feature type="compositionally biased region" description="Basic and acidic residues" evidence="1">
    <location>
        <begin position="96"/>
        <end position="120"/>
    </location>
</feature>
<name>A0A8N4IEI5_ELAGV</name>
<organism evidence="2 4">
    <name type="scientific">Elaeis guineensis var. tenera</name>
    <name type="common">Oil palm</name>
    <dbReference type="NCBI Taxonomy" id="51953"/>
    <lineage>
        <taxon>Eukaryota</taxon>
        <taxon>Viridiplantae</taxon>
        <taxon>Streptophyta</taxon>
        <taxon>Embryophyta</taxon>
        <taxon>Tracheophyta</taxon>
        <taxon>Spermatophyta</taxon>
        <taxon>Magnoliopsida</taxon>
        <taxon>Liliopsida</taxon>
        <taxon>Arecaceae</taxon>
        <taxon>Arecoideae</taxon>
        <taxon>Cocoseae</taxon>
        <taxon>Elaeidinae</taxon>
        <taxon>Elaeis</taxon>
    </lineage>
</organism>
<protein>
    <submittedName>
        <fullName evidence="3 4">Neurofilament light polypeptide isoform X1</fullName>
    </submittedName>
</protein>
<evidence type="ECO:0000313" key="4">
    <source>
        <dbReference type="RefSeq" id="XP_029118858.1"/>
    </source>
</evidence>
<dbReference type="AlphaFoldDB" id="A0A8N4IEI5"/>
<sequence>MEWYFMILTHPTLGLNHMHPHLIVRMTMMANPRKKLEKEEEEEEEEKEEEVGGGGGGGEGTRDDGKNEGQEEKEEAKKGKKKEKEEEEEEEEEEGKDERKNDDHDHHDLGGSHGGNKDANTEEENKDGGPSSIVKRLKKRVDRKSTLTKMVKDYLVGSKYKRRYKNSTITIDAPSDKNVAVIDAGMAQDSRYECMVARFYANDKYIQKYYFSLVLLSKLSLFLETLFGRRIPQMVLYRLKT</sequence>
<feature type="compositionally biased region" description="Acidic residues" evidence="1">
    <location>
        <begin position="39"/>
        <end position="51"/>
    </location>
</feature>
<proteinExistence type="predicted"/>
<dbReference type="RefSeq" id="XP_029118858.1">
    <property type="nucleotide sequence ID" value="XM_029263025.1"/>
</dbReference>
<gene>
    <name evidence="3 4" type="primary">LOC105040134</name>
</gene>
<evidence type="ECO:0000313" key="3">
    <source>
        <dbReference type="RefSeq" id="XP_029118857.1"/>
    </source>
</evidence>
<feature type="compositionally biased region" description="Basic and acidic residues" evidence="1">
    <location>
        <begin position="60"/>
        <end position="77"/>
    </location>
</feature>
<accession>A0A8N4IEI5</accession>
<feature type="region of interest" description="Disordered" evidence="1">
    <location>
        <begin position="33"/>
        <end position="139"/>
    </location>
</feature>